<evidence type="ECO:0000313" key="2">
    <source>
        <dbReference type="Proteomes" id="UP001341840"/>
    </source>
</evidence>
<dbReference type="Proteomes" id="UP001341840">
    <property type="component" value="Unassembled WGS sequence"/>
</dbReference>
<name>A0ABU6SE61_9FABA</name>
<accession>A0ABU6SE61</accession>
<dbReference type="EMBL" id="JASCZI010060572">
    <property type="protein sequence ID" value="MED6134078.1"/>
    <property type="molecule type" value="Genomic_DNA"/>
</dbReference>
<comment type="caution">
    <text evidence="1">The sequence shown here is derived from an EMBL/GenBank/DDBJ whole genome shotgun (WGS) entry which is preliminary data.</text>
</comment>
<sequence>MAVTNLTDAINKVSKEEARRANEELLPPRSVRQTRSRLQARLLFHPHRTLVQTEATEWNQAAAPNFTLRGTLPKEHVE</sequence>
<protein>
    <submittedName>
        <fullName evidence="1">Uncharacterized protein</fullName>
    </submittedName>
</protein>
<gene>
    <name evidence="1" type="ORF">PIB30_034117</name>
</gene>
<keyword evidence="2" id="KW-1185">Reference proteome</keyword>
<reference evidence="1 2" key="1">
    <citation type="journal article" date="2023" name="Plants (Basel)">
        <title>Bridging the Gap: Combining Genomics and Transcriptomics Approaches to Understand Stylosanthes scabra, an Orphan Legume from the Brazilian Caatinga.</title>
        <authorList>
            <person name="Ferreira-Neto J.R.C."/>
            <person name="da Silva M.D."/>
            <person name="Binneck E."/>
            <person name="de Melo N.F."/>
            <person name="da Silva R.H."/>
            <person name="de Melo A.L.T.M."/>
            <person name="Pandolfi V."/>
            <person name="Bustamante F.O."/>
            <person name="Brasileiro-Vidal A.C."/>
            <person name="Benko-Iseppon A.M."/>
        </authorList>
    </citation>
    <scope>NUCLEOTIDE SEQUENCE [LARGE SCALE GENOMIC DNA]</scope>
    <source>
        <tissue evidence="1">Leaves</tissue>
    </source>
</reference>
<organism evidence="1 2">
    <name type="scientific">Stylosanthes scabra</name>
    <dbReference type="NCBI Taxonomy" id="79078"/>
    <lineage>
        <taxon>Eukaryota</taxon>
        <taxon>Viridiplantae</taxon>
        <taxon>Streptophyta</taxon>
        <taxon>Embryophyta</taxon>
        <taxon>Tracheophyta</taxon>
        <taxon>Spermatophyta</taxon>
        <taxon>Magnoliopsida</taxon>
        <taxon>eudicotyledons</taxon>
        <taxon>Gunneridae</taxon>
        <taxon>Pentapetalae</taxon>
        <taxon>rosids</taxon>
        <taxon>fabids</taxon>
        <taxon>Fabales</taxon>
        <taxon>Fabaceae</taxon>
        <taxon>Papilionoideae</taxon>
        <taxon>50 kb inversion clade</taxon>
        <taxon>dalbergioids sensu lato</taxon>
        <taxon>Dalbergieae</taxon>
        <taxon>Pterocarpus clade</taxon>
        <taxon>Stylosanthes</taxon>
    </lineage>
</organism>
<proteinExistence type="predicted"/>
<evidence type="ECO:0000313" key="1">
    <source>
        <dbReference type="EMBL" id="MED6134078.1"/>
    </source>
</evidence>